<evidence type="ECO:0000256" key="1">
    <source>
        <dbReference type="ARBA" id="ARBA00022801"/>
    </source>
</evidence>
<name>A0A9P8EUG5_AURME</name>
<dbReference type="InterPro" id="IPR029058">
    <property type="entry name" value="AB_hydrolase_fold"/>
</dbReference>
<comment type="caution">
    <text evidence="3">The sequence shown here is derived from an EMBL/GenBank/DDBJ whole genome shotgun (WGS) entry which is preliminary data.</text>
</comment>
<sequence>MAHLEMPSSHDESTIEAYSRLPHLELNPTATQTILLIHGACGTGSSWDLVTPHLPNYHILAPDLPGHGIAKHHHFSIREAADALHALILNRAHNGVAYVVGFSLGAHVAMHLVSHYPQIATCVLVSGFQVFGTTAFSAYLPYAIWLEQRLENSVPRSWIRWAMDGVDLPRTDLKMCTVEYNRQVFATTEDAEKWPQPWPARTLVIAAGKGGLVPSDDRPQDAMRLAAIGREANTATRAVTHPDMRHPWIWQDPKLFAETTTLWFEQEAVPAGFVPLE</sequence>
<accession>A0A9P8EUG5</accession>
<evidence type="ECO:0000313" key="4">
    <source>
        <dbReference type="Proteomes" id="UP000779574"/>
    </source>
</evidence>
<dbReference type="OrthoDB" id="8119704at2759"/>
<dbReference type="InterPro" id="IPR050266">
    <property type="entry name" value="AB_hydrolase_sf"/>
</dbReference>
<evidence type="ECO:0000259" key="2">
    <source>
        <dbReference type="Pfam" id="PF12697"/>
    </source>
</evidence>
<evidence type="ECO:0000313" key="3">
    <source>
        <dbReference type="EMBL" id="KAG9699808.1"/>
    </source>
</evidence>
<organism evidence="3 4">
    <name type="scientific">Aureobasidium melanogenum</name>
    <name type="common">Aureobasidium pullulans var. melanogenum</name>
    <dbReference type="NCBI Taxonomy" id="46634"/>
    <lineage>
        <taxon>Eukaryota</taxon>
        <taxon>Fungi</taxon>
        <taxon>Dikarya</taxon>
        <taxon>Ascomycota</taxon>
        <taxon>Pezizomycotina</taxon>
        <taxon>Dothideomycetes</taxon>
        <taxon>Dothideomycetidae</taxon>
        <taxon>Dothideales</taxon>
        <taxon>Saccotheciaceae</taxon>
        <taxon>Aureobasidium</taxon>
    </lineage>
</organism>
<reference evidence="3" key="2">
    <citation type="submission" date="2021-08" db="EMBL/GenBank/DDBJ databases">
        <authorList>
            <person name="Gostincar C."/>
            <person name="Sun X."/>
            <person name="Song Z."/>
            <person name="Gunde-Cimerman N."/>
        </authorList>
    </citation>
    <scope>NUCLEOTIDE SEQUENCE</scope>
    <source>
        <strain evidence="3">EXF-9911</strain>
    </source>
</reference>
<dbReference type="PANTHER" id="PTHR43798">
    <property type="entry name" value="MONOACYLGLYCEROL LIPASE"/>
    <property type="match status" value="1"/>
</dbReference>
<dbReference type="EMBL" id="JAHFXF010000026">
    <property type="protein sequence ID" value="KAG9699808.1"/>
    <property type="molecule type" value="Genomic_DNA"/>
</dbReference>
<dbReference type="PRINTS" id="PR00111">
    <property type="entry name" value="ABHYDROLASE"/>
</dbReference>
<proteinExistence type="predicted"/>
<reference evidence="3" key="1">
    <citation type="journal article" date="2021" name="J Fungi (Basel)">
        <title>Virulence traits and population genomics of the black yeast Aureobasidium melanogenum.</title>
        <authorList>
            <person name="Cernosa A."/>
            <person name="Sun X."/>
            <person name="Gostincar C."/>
            <person name="Fang C."/>
            <person name="Gunde-Cimerman N."/>
            <person name="Song Z."/>
        </authorList>
    </citation>
    <scope>NUCLEOTIDE SEQUENCE</scope>
    <source>
        <strain evidence="3">EXF-9911</strain>
    </source>
</reference>
<feature type="domain" description="AB hydrolase-1" evidence="2">
    <location>
        <begin position="34"/>
        <end position="258"/>
    </location>
</feature>
<dbReference type="PANTHER" id="PTHR43798:SF31">
    <property type="entry name" value="AB HYDROLASE SUPERFAMILY PROTEIN YCLE"/>
    <property type="match status" value="1"/>
</dbReference>
<dbReference type="GO" id="GO:0016787">
    <property type="term" value="F:hydrolase activity"/>
    <property type="evidence" value="ECO:0007669"/>
    <property type="project" value="UniProtKB-KW"/>
</dbReference>
<keyword evidence="1" id="KW-0378">Hydrolase</keyword>
<feature type="non-terminal residue" evidence="3">
    <location>
        <position position="277"/>
    </location>
</feature>
<gene>
    <name evidence="3" type="ORF">KCU76_g1223</name>
</gene>
<dbReference type="InterPro" id="IPR000073">
    <property type="entry name" value="AB_hydrolase_1"/>
</dbReference>
<dbReference type="GO" id="GO:0016020">
    <property type="term" value="C:membrane"/>
    <property type="evidence" value="ECO:0007669"/>
    <property type="project" value="TreeGrafter"/>
</dbReference>
<dbReference type="SUPFAM" id="SSF53474">
    <property type="entry name" value="alpha/beta-Hydrolases"/>
    <property type="match status" value="1"/>
</dbReference>
<dbReference type="Pfam" id="PF12697">
    <property type="entry name" value="Abhydrolase_6"/>
    <property type="match status" value="1"/>
</dbReference>
<dbReference type="AlphaFoldDB" id="A0A9P8EUG5"/>
<protein>
    <submittedName>
        <fullName evidence="3">Alpha/beta-hydrolase</fullName>
    </submittedName>
</protein>
<dbReference type="Gene3D" id="3.40.50.1820">
    <property type="entry name" value="alpha/beta hydrolase"/>
    <property type="match status" value="1"/>
</dbReference>
<dbReference type="Proteomes" id="UP000779574">
    <property type="component" value="Unassembled WGS sequence"/>
</dbReference>